<dbReference type="InterPro" id="IPR000198">
    <property type="entry name" value="RhoGAP_dom"/>
</dbReference>
<dbReference type="Pfam" id="PF22699">
    <property type="entry name" value="GMIP-like_FCH"/>
    <property type="match status" value="1"/>
</dbReference>
<dbReference type="InterPro" id="IPR051025">
    <property type="entry name" value="RhoGAP"/>
</dbReference>
<dbReference type="Proteomes" id="UP001195483">
    <property type="component" value="Unassembled WGS sequence"/>
</dbReference>
<dbReference type="SUPFAM" id="SSF48350">
    <property type="entry name" value="GTPase activation domain, GAP"/>
    <property type="match status" value="1"/>
</dbReference>
<reference evidence="8" key="2">
    <citation type="journal article" date="2021" name="Genome Biol. Evol.">
        <title>Developing a high-quality reference genome for a parasitic bivalve with doubly uniparental inheritance (Bivalvia: Unionida).</title>
        <authorList>
            <person name="Smith C.H."/>
        </authorList>
    </citation>
    <scope>NUCLEOTIDE SEQUENCE</scope>
    <source>
        <strain evidence="8">CHS0354</strain>
        <tissue evidence="8">Mantle</tissue>
    </source>
</reference>
<feature type="compositionally biased region" description="Polar residues" evidence="5">
    <location>
        <begin position="632"/>
        <end position="650"/>
    </location>
</feature>
<feature type="region of interest" description="Disordered" evidence="5">
    <location>
        <begin position="613"/>
        <end position="654"/>
    </location>
</feature>
<feature type="compositionally biased region" description="Basic and acidic residues" evidence="5">
    <location>
        <begin position="223"/>
        <end position="232"/>
    </location>
</feature>
<evidence type="ECO:0000256" key="2">
    <source>
        <dbReference type="ARBA" id="ARBA00022771"/>
    </source>
</evidence>
<name>A0AAE0WG48_9BIVA</name>
<dbReference type="InterPro" id="IPR031160">
    <property type="entry name" value="F_BAR_dom"/>
</dbReference>
<dbReference type="InterPro" id="IPR054713">
    <property type="entry name" value="GMIP/FCHO2-like_FCH"/>
</dbReference>
<evidence type="ECO:0000256" key="5">
    <source>
        <dbReference type="SAM" id="MobiDB-lite"/>
    </source>
</evidence>
<dbReference type="GO" id="GO:0051056">
    <property type="term" value="P:regulation of small GTPase mediated signal transduction"/>
    <property type="evidence" value="ECO:0007669"/>
    <property type="project" value="UniProtKB-ARBA"/>
</dbReference>
<dbReference type="GO" id="GO:0008270">
    <property type="term" value="F:zinc ion binding"/>
    <property type="evidence" value="ECO:0007669"/>
    <property type="project" value="UniProtKB-KW"/>
</dbReference>
<organism evidence="8 9">
    <name type="scientific">Potamilus streckersoni</name>
    <dbReference type="NCBI Taxonomy" id="2493646"/>
    <lineage>
        <taxon>Eukaryota</taxon>
        <taxon>Metazoa</taxon>
        <taxon>Spiralia</taxon>
        <taxon>Lophotrochozoa</taxon>
        <taxon>Mollusca</taxon>
        <taxon>Bivalvia</taxon>
        <taxon>Autobranchia</taxon>
        <taxon>Heteroconchia</taxon>
        <taxon>Palaeoheterodonta</taxon>
        <taxon>Unionida</taxon>
        <taxon>Unionoidea</taxon>
        <taxon>Unionidae</taxon>
        <taxon>Ambleminae</taxon>
        <taxon>Lampsilini</taxon>
        <taxon>Potamilus</taxon>
    </lineage>
</organism>
<keyword evidence="2" id="KW-0863">Zinc-finger</keyword>
<dbReference type="InterPro" id="IPR027267">
    <property type="entry name" value="AH/BAR_dom_sf"/>
</dbReference>
<feature type="compositionally biased region" description="Polar residues" evidence="5">
    <location>
        <begin position="233"/>
        <end position="251"/>
    </location>
</feature>
<dbReference type="GO" id="GO:0005096">
    <property type="term" value="F:GTPase activator activity"/>
    <property type="evidence" value="ECO:0007669"/>
    <property type="project" value="UniProtKB-KW"/>
</dbReference>
<evidence type="ECO:0000313" key="8">
    <source>
        <dbReference type="EMBL" id="KAK3611717.1"/>
    </source>
</evidence>
<dbReference type="PROSITE" id="PS51741">
    <property type="entry name" value="F_BAR"/>
    <property type="match status" value="1"/>
</dbReference>
<gene>
    <name evidence="8" type="ORF">CHS0354_037293</name>
</gene>
<dbReference type="AlphaFoldDB" id="A0AAE0WG48"/>
<dbReference type="SUPFAM" id="SSF103657">
    <property type="entry name" value="BAR/IMD domain-like"/>
    <property type="match status" value="1"/>
</dbReference>
<reference evidence="8" key="1">
    <citation type="journal article" date="2021" name="Genome Biol. Evol.">
        <title>A High-Quality Reference Genome for a Parasitic Bivalve with Doubly Uniparental Inheritance (Bivalvia: Unionida).</title>
        <authorList>
            <person name="Smith C.H."/>
        </authorList>
    </citation>
    <scope>NUCLEOTIDE SEQUENCE</scope>
    <source>
        <strain evidence="8">CHS0354</strain>
    </source>
</reference>
<keyword evidence="3 4" id="KW-0175">Coiled coil</keyword>
<dbReference type="EMBL" id="JAEAOA010002177">
    <property type="protein sequence ID" value="KAK3611717.1"/>
    <property type="molecule type" value="Genomic_DNA"/>
</dbReference>
<evidence type="ECO:0000313" key="9">
    <source>
        <dbReference type="Proteomes" id="UP001195483"/>
    </source>
</evidence>
<feature type="non-terminal residue" evidence="8">
    <location>
        <position position="1"/>
    </location>
</feature>
<dbReference type="PANTHER" id="PTHR15228">
    <property type="entry name" value="SPERMATHECAL PHYSIOLOGY VARIANT"/>
    <property type="match status" value="1"/>
</dbReference>
<feature type="region of interest" description="Disordered" evidence="5">
    <location>
        <begin position="223"/>
        <end position="291"/>
    </location>
</feature>
<feature type="domain" description="F-BAR" evidence="7">
    <location>
        <begin position="1"/>
        <end position="195"/>
    </location>
</feature>
<dbReference type="PROSITE" id="PS50238">
    <property type="entry name" value="RHOGAP"/>
    <property type="match status" value="1"/>
</dbReference>
<evidence type="ECO:0000256" key="1">
    <source>
        <dbReference type="ARBA" id="ARBA00022468"/>
    </source>
</evidence>
<dbReference type="Gene3D" id="1.20.1270.60">
    <property type="entry name" value="Arfaptin homology (AH) domain/BAR domain"/>
    <property type="match status" value="1"/>
</dbReference>
<feature type="region of interest" description="Disordered" evidence="5">
    <location>
        <begin position="556"/>
        <end position="592"/>
    </location>
</feature>
<feature type="compositionally biased region" description="Basic and acidic residues" evidence="5">
    <location>
        <begin position="105"/>
        <end position="115"/>
    </location>
</feature>
<feature type="compositionally biased region" description="Low complexity" evidence="5">
    <location>
        <begin position="271"/>
        <end position="286"/>
    </location>
</feature>
<protein>
    <submittedName>
        <fullName evidence="8">Uncharacterized protein</fullName>
    </submittedName>
</protein>
<feature type="compositionally biased region" description="Low complexity" evidence="5">
    <location>
        <begin position="85"/>
        <end position="99"/>
    </location>
</feature>
<evidence type="ECO:0000259" key="6">
    <source>
        <dbReference type="PROSITE" id="PS50238"/>
    </source>
</evidence>
<evidence type="ECO:0000259" key="7">
    <source>
        <dbReference type="PROSITE" id="PS51741"/>
    </source>
</evidence>
<comment type="caution">
    <text evidence="8">The sequence shown here is derived from an EMBL/GenBank/DDBJ whole genome shotgun (WGS) entry which is preliminary data.</text>
</comment>
<dbReference type="GO" id="GO:0007165">
    <property type="term" value="P:signal transduction"/>
    <property type="evidence" value="ECO:0007669"/>
    <property type="project" value="InterPro"/>
</dbReference>
<keyword evidence="1" id="KW-0343">GTPase activation</keyword>
<dbReference type="InterPro" id="IPR008936">
    <property type="entry name" value="Rho_GTPase_activation_prot"/>
</dbReference>
<accession>A0AAE0WG48</accession>
<feature type="region of interest" description="Disordered" evidence="5">
    <location>
        <begin position="74"/>
        <end position="115"/>
    </location>
</feature>
<keyword evidence="2" id="KW-0862">Zinc</keyword>
<dbReference type="Gene3D" id="1.10.555.10">
    <property type="entry name" value="Rho GTPase activation protein"/>
    <property type="match status" value="1"/>
</dbReference>
<feature type="compositionally biased region" description="Polar residues" evidence="5">
    <location>
        <begin position="575"/>
        <end position="591"/>
    </location>
</feature>
<dbReference type="PANTHER" id="PTHR15228:SF25">
    <property type="entry name" value="F-BAR DOMAIN-CONTAINING PROTEIN"/>
    <property type="match status" value="1"/>
</dbReference>
<dbReference type="SMART" id="SM00324">
    <property type="entry name" value="RhoGAP"/>
    <property type="match status" value="1"/>
</dbReference>
<evidence type="ECO:0000256" key="4">
    <source>
        <dbReference type="PROSITE-ProRule" id="PRU01077"/>
    </source>
</evidence>
<feature type="compositionally biased region" description="Basic and acidic residues" evidence="5">
    <location>
        <begin position="74"/>
        <end position="84"/>
    </location>
</feature>
<proteinExistence type="predicted"/>
<sequence>DIEYAKTCHATLALLQSSKFIEPLTARKMEHDKMRKAVKETWMKEVKKMQETVNNQRKAHSMYVSRQQEYEKAKELAQKVESDKSQSSMSGSQQSITSSKVDRRKKSEEEAAHKAAESETTYKACIAEANNRQQELQKTKSQILATIREQICHCDETIKKVTIDYFQLLQTVSSAVPIQYSTLCEATKCYEPGSQYREFVRNIPLAVAQSDVQEPFKFESYSQREIDGRKVSGDSNTSEPSGSCEGSPQISQRKDKYPTPAWSLVGNETDSASGSSKSLDSSPSNSPFTEGRKNLAISGSVEDLVSDISSDVKRLLAVPGTFDPDVQGVLKHQGKRRNTTFGVDFQEQVEQFHMAVPPIITKCLKEVERRGICLKGIYRVSGVKSRVESLCQKFENDPNSVDLQDENPNVISNVLKLYLRQLPEPLLTFRLYPDFIQLAKENMTCSPSREQVTKRLQILVDGLPFSNRKTCAVLMHHLQKVASYSDQNQMNASNLGIVFGPTLLRPQGGNASLACLVDTPHQTRVVELLIVSAQILFGPSDDHEVLHGETLVEELPNEAISRDQKQPLSDASEPRATSESLKKSSTGSVSPTEKVPIYLPVVPIASLKDTNKLTPSEDFQLPGSTESDKKNSISGAASTVTQSSLKSLSTDGAEAICRPQEPEFITTV</sequence>
<evidence type="ECO:0000256" key="3">
    <source>
        <dbReference type="ARBA" id="ARBA00023054"/>
    </source>
</evidence>
<feature type="domain" description="Rho-GAP" evidence="6">
    <location>
        <begin position="343"/>
        <end position="537"/>
    </location>
</feature>
<reference evidence="8" key="3">
    <citation type="submission" date="2023-05" db="EMBL/GenBank/DDBJ databases">
        <authorList>
            <person name="Smith C.H."/>
        </authorList>
    </citation>
    <scope>NUCLEOTIDE SEQUENCE</scope>
    <source>
        <strain evidence="8">CHS0354</strain>
        <tissue evidence="8">Mantle</tissue>
    </source>
</reference>
<dbReference type="Pfam" id="PF00620">
    <property type="entry name" value="RhoGAP"/>
    <property type="match status" value="1"/>
</dbReference>
<keyword evidence="9" id="KW-1185">Reference proteome</keyword>
<keyword evidence="2" id="KW-0479">Metal-binding</keyword>